<dbReference type="InterPro" id="IPR036457">
    <property type="entry name" value="PPM-type-like_dom_sf"/>
</dbReference>
<keyword evidence="2 9" id="KW-0808">Transferase</keyword>
<dbReference type="CDD" id="cd14014">
    <property type="entry name" value="STKc_PknB_like"/>
    <property type="match status" value="1"/>
</dbReference>
<feature type="domain" description="Protein kinase" evidence="7">
    <location>
        <begin position="271"/>
        <end position="551"/>
    </location>
</feature>
<dbReference type="Proteomes" id="UP001169760">
    <property type="component" value="Unassembled WGS sequence"/>
</dbReference>
<dbReference type="EC" id="2.7.11.-" evidence="9"/>
<keyword evidence="9" id="KW-0378">Hydrolase</keyword>
<dbReference type="PANTHER" id="PTHR24345">
    <property type="entry name" value="SERINE/THREONINE-PROTEIN KINASE PLK"/>
    <property type="match status" value="1"/>
</dbReference>
<dbReference type="GO" id="GO:0005524">
    <property type="term" value="F:ATP binding"/>
    <property type="evidence" value="ECO:0007669"/>
    <property type="project" value="UniProtKB-KW"/>
</dbReference>
<name>A0AAW7X2P0_9GAMM</name>
<accession>A0AAW7X2P0</accession>
<dbReference type="SUPFAM" id="SSF81606">
    <property type="entry name" value="PP2C-like"/>
    <property type="match status" value="1"/>
</dbReference>
<keyword evidence="1" id="KW-0723">Serine/threonine-protein kinase</keyword>
<dbReference type="GO" id="GO:0004674">
    <property type="term" value="F:protein serine/threonine kinase activity"/>
    <property type="evidence" value="ECO:0007669"/>
    <property type="project" value="UniProtKB-KW"/>
</dbReference>
<evidence type="ECO:0000256" key="2">
    <source>
        <dbReference type="ARBA" id="ARBA00022679"/>
    </source>
</evidence>
<dbReference type="Pfam" id="PF00069">
    <property type="entry name" value="Pkinase"/>
    <property type="match status" value="1"/>
</dbReference>
<comment type="caution">
    <text evidence="9">The sequence shown here is derived from an EMBL/GenBank/DDBJ whole genome shotgun (WGS) entry which is preliminary data.</text>
</comment>
<proteinExistence type="predicted"/>
<dbReference type="InterPro" id="IPR001932">
    <property type="entry name" value="PPM-type_phosphatase-like_dom"/>
</dbReference>
<dbReference type="CDD" id="cd00143">
    <property type="entry name" value="PP2Cc"/>
    <property type="match status" value="1"/>
</dbReference>
<feature type="transmembrane region" description="Helical" evidence="6">
    <location>
        <begin position="550"/>
        <end position="570"/>
    </location>
</feature>
<evidence type="ECO:0000256" key="4">
    <source>
        <dbReference type="ARBA" id="ARBA00022777"/>
    </source>
</evidence>
<evidence type="ECO:0000313" key="9">
    <source>
        <dbReference type="EMBL" id="MDO6420911.1"/>
    </source>
</evidence>
<evidence type="ECO:0000259" key="7">
    <source>
        <dbReference type="PROSITE" id="PS50011"/>
    </source>
</evidence>
<keyword evidence="4 9" id="KW-0418">Kinase</keyword>
<dbReference type="SUPFAM" id="SSF56112">
    <property type="entry name" value="Protein kinase-like (PK-like)"/>
    <property type="match status" value="1"/>
</dbReference>
<gene>
    <name evidence="9" type="ORF">Q4521_00345</name>
</gene>
<evidence type="ECO:0000256" key="5">
    <source>
        <dbReference type="ARBA" id="ARBA00022840"/>
    </source>
</evidence>
<dbReference type="Pfam" id="PF13672">
    <property type="entry name" value="PP2C_2"/>
    <property type="match status" value="1"/>
</dbReference>
<dbReference type="SMART" id="SM00220">
    <property type="entry name" value="S_TKc"/>
    <property type="match status" value="1"/>
</dbReference>
<evidence type="ECO:0000313" key="10">
    <source>
        <dbReference type="Proteomes" id="UP001169760"/>
    </source>
</evidence>
<dbReference type="PANTHER" id="PTHR24345:SF0">
    <property type="entry name" value="CELL CYCLE SERINE_THREONINE-PROTEIN KINASE CDC5_MSD2"/>
    <property type="match status" value="1"/>
</dbReference>
<evidence type="ECO:0000259" key="8">
    <source>
        <dbReference type="PROSITE" id="PS51746"/>
    </source>
</evidence>
<organism evidence="9 10">
    <name type="scientific">Saccharophagus degradans</name>
    <dbReference type="NCBI Taxonomy" id="86304"/>
    <lineage>
        <taxon>Bacteria</taxon>
        <taxon>Pseudomonadati</taxon>
        <taxon>Pseudomonadota</taxon>
        <taxon>Gammaproteobacteria</taxon>
        <taxon>Cellvibrionales</taxon>
        <taxon>Cellvibrionaceae</taxon>
        <taxon>Saccharophagus</taxon>
    </lineage>
</organism>
<dbReference type="PROSITE" id="PS51746">
    <property type="entry name" value="PPM_2"/>
    <property type="match status" value="1"/>
</dbReference>
<dbReference type="AlphaFoldDB" id="A0AAW7X2P0"/>
<dbReference type="RefSeq" id="WP_303490030.1">
    <property type="nucleotide sequence ID" value="NZ_JAUOPB010000001.1"/>
</dbReference>
<dbReference type="Gene3D" id="1.10.510.10">
    <property type="entry name" value="Transferase(Phosphotransferase) domain 1"/>
    <property type="match status" value="1"/>
</dbReference>
<dbReference type="GO" id="GO:0004722">
    <property type="term" value="F:protein serine/threonine phosphatase activity"/>
    <property type="evidence" value="ECO:0007669"/>
    <property type="project" value="UniProtKB-EC"/>
</dbReference>
<dbReference type="EC" id="3.1.3.-" evidence="9"/>
<evidence type="ECO:0000256" key="1">
    <source>
        <dbReference type="ARBA" id="ARBA00022527"/>
    </source>
</evidence>
<reference evidence="9" key="1">
    <citation type="submission" date="2023-07" db="EMBL/GenBank/DDBJ databases">
        <title>Genome content predicts the carbon catabolic preferences of heterotrophic bacteria.</title>
        <authorList>
            <person name="Gralka M."/>
        </authorList>
    </citation>
    <scope>NUCLEOTIDE SEQUENCE</scope>
    <source>
        <strain evidence="9">I3M17_2</strain>
    </source>
</reference>
<dbReference type="InterPro" id="IPR011009">
    <property type="entry name" value="Kinase-like_dom_sf"/>
</dbReference>
<dbReference type="EMBL" id="JAUOPB010000001">
    <property type="protein sequence ID" value="MDO6420911.1"/>
    <property type="molecule type" value="Genomic_DNA"/>
</dbReference>
<sequence length="574" mass="63964">MNHLNSSLSIRFAQHSDQGRKPENQDTVGAMIPEGSQLSLKGIAIAIADGVSSSDSAKQASQSAICGFLTDYYATPDTWRTQQSAIRVIQSLNRYLWGQSQNSVMGEGYLTTFTSLIFKGDKYFIFHVGDTRVYRMRDNVLEQLTRDHTQKIDSKTTYLSRALGADSALEIDMHSEELRVDDVFILTTDGIHDSLNAHDFECTVRKHLNDPEALIKALEAEALDAGSKDNISVQVAVIDSLGTPSQADAITVLSQLPFPPILSVGNKLDGLQVEKILHESERSQVYLVKDESGTPYVMKTPSINYDDDPAYIERFVMESWIGTRIQNQHVVRIATPPESRSTLYYLTEHIAGPTLGQLIRERAPMDITDAVELIEQLAKGVRAFHRRDTLHQDIKPDNVIVGRNGAVIIDFGSCYVAGVHEVASSFERDKILGTLTYSAPEYRCGGNVGMHSDQYSIAVILYEMLTGKLPFGEAYSEASSLKDFQKLKYHPARIHNPLVPVWLDNALEKALSLQTSARYPALSEWLKDIKRPNPLWRTQQEIPLAERNPLLMWKSIAAAGWLTAAGLLLLNFRG</sequence>
<protein>
    <submittedName>
        <fullName evidence="9">Bifunctional protein-serine/threonine kinase/phosphatase</fullName>
        <ecNumber evidence="9">2.7.11.-</ecNumber>
        <ecNumber evidence="9">3.1.3.-</ecNumber>
        <ecNumber evidence="9">3.1.3.16</ecNumber>
    </submittedName>
</protein>
<dbReference type="EC" id="3.1.3.16" evidence="9"/>
<keyword evidence="6" id="KW-0812">Transmembrane</keyword>
<dbReference type="Gene3D" id="3.60.40.10">
    <property type="entry name" value="PPM-type phosphatase domain"/>
    <property type="match status" value="1"/>
</dbReference>
<feature type="domain" description="PPM-type phosphatase" evidence="8">
    <location>
        <begin position="11"/>
        <end position="238"/>
    </location>
</feature>
<dbReference type="PROSITE" id="PS50011">
    <property type="entry name" value="PROTEIN_KINASE_DOM"/>
    <property type="match status" value="1"/>
</dbReference>
<dbReference type="InterPro" id="IPR000719">
    <property type="entry name" value="Prot_kinase_dom"/>
</dbReference>
<dbReference type="SMART" id="SM00331">
    <property type="entry name" value="PP2C_SIG"/>
    <property type="match status" value="1"/>
</dbReference>
<keyword evidence="6" id="KW-1133">Transmembrane helix</keyword>
<evidence type="ECO:0000256" key="6">
    <source>
        <dbReference type="SAM" id="Phobius"/>
    </source>
</evidence>
<keyword evidence="6" id="KW-0472">Membrane</keyword>
<evidence type="ECO:0000256" key="3">
    <source>
        <dbReference type="ARBA" id="ARBA00022741"/>
    </source>
</evidence>
<keyword evidence="3" id="KW-0547">Nucleotide-binding</keyword>
<dbReference type="SMART" id="SM00332">
    <property type="entry name" value="PP2Cc"/>
    <property type="match status" value="1"/>
</dbReference>
<keyword evidence="5" id="KW-0067">ATP-binding</keyword>